<accession>A0A2P5BDC3</accession>
<dbReference type="AlphaFoldDB" id="A0A2P5BDC3"/>
<dbReference type="OrthoDB" id="1165002at2759"/>
<dbReference type="Proteomes" id="UP000237105">
    <property type="component" value="Unassembled WGS sequence"/>
</dbReference>
<dbReference type="PANTHER" id="PTHR23272:SF184">
    <property type="entry name" value="OS03G0311250 PROTEIN"/>
    <property type="match status" value="1"/>
</dbReference>
<sequence>MIWFRDFSKILECVNLALVVSKKHLHQDMSTRWNSIYLILRSTLIYCRAFQHLELSDSNYKYYHTLDEWEKVEKMTKFLKVFYYATLEFSRSKYSNTNLYFPIIYKYYVSLKQS</sequence>
<proteinExistence type="predicted"/>
<evidence type="ECO:0000313" key="1">
    <source>
        <dbReference type="EMBL" id="PON46787.1"/>
    </source>
</evidence>
<dbReference type="PANTHER" id="PTHR23272">
    <property type="entry name" value="BED FINGER-RELATED"/>
    <property type="match status" value="1"/>
</dbReference>
<dbReference type="InterPro" id="IPR012337">
    <property type="entry name" value="RNaseH-like_sf"/>
</dbReference>
<protein>
    <submittedName>
        <fullName evidence="1">Ribonuclease H-like domain containing protein</fullName>
    </submittedName>
</protein>
<reference evidence="2" key="1">
    <citation type="submission" date="2016-06" db="EMBL/GenBank/DDBJ databases">
        <title>Parallel loss of symbiosis genes in relatives of nitrogen-fixing non-legume Parasponia.</title>
        <authorList>
            <person name="Van Velzen R."/>
            <person name="Holmer R."/>
            <person name="Bu F."/>
            <person name="Rutten L."/>
            <person name="Van Zeijl A."/>
            <person name="Liu W."/>
            <person name="Santuari L."/>
            <person name="Cao Q."/>
            <person name="Sharma T."/>
            <person name="Shen D."/>
            <person name="Roswanjaya Y."/>
            <person name="Wardhani T."/>
            <person name="Kalhor M.S."/>
            <person name="Jansen J."/>
            <person name="Van den Hoogen J."/>
            <person name="Gungor B."/>
            <person name="Hartog M."/>
            <person name="Hontelez J."/>
            <person name="Verver J."/>
            <person name="Yang W.-C."/>
            <person name="Schijlen E."/>
            <person name="Repin R."/>
            <person name="Schilthuizen M."/>
            <person name="Schranz E."/>
            <person name="Heidstra R."/>
            <person name="Miyata K."/>
            <person name="Fedorova E."/>
            <person name="Kohlen W."/>
            <person name="Bisseling T."/>
            <person name="Smit S."/>
            <person name="Geurts R."/>
        </authorList>
    </citation>
    <scope>NUCLEOTIDE SEQUENCE [LARGE SCALE GENOMIC DNA]</scope>
    <source>
        <strain evidence="2">cv. WU1-14</strain>
    </source>
</reference>
<gene>
    <name evidence="1" type="ORF">PanWU01x14_248820</name>
</gene>
<evidence type="ECO:0000313" key="2">
    <source>
        <dbReference type="Proteomes" id="UP000237105"/>
    </source>
</evidence>
<dbReference type="SUPFAM" id="SSF53098">
    <property type="entry name" value="Ribonuclease H-like"/>
    <property type="match status" value="1"/>
</dbReference>
<comment type="caution">
    <text evidence="1">The sequence shown here is derived from an EMBL/GenBank/DDBJ whole genome shotgun (WGS) entry which is preliminary data.</text>
</comment>
<name>A0A2P5BDC3_PARAD</name>
<dbReference type="EMBL" id="JXTB01000305">
    <property type="protein sequence ID" value="PON46787.1"/>
    <property type="molecule type" value="Genomic_DNA"/>
</dbReference>
<organism evidence="1 2">
    <name type="scientific">Parasponia andersonii</name>
    <name type="common">Sponia andersonii</name>
    <dbReference type="NCBI Taxonomy" id="3476"/>
    <lineage>
        <taxon>Eukaryota</taxon>
        <taxon>Viridiplantae</taxon>
        <taxon>Streptophyta</taxon>
        <taxon>Embryophyta</taxon>
        <taxon>Tracheophyta</taxon>
        <taxon>Spermatophyta</taxon>
        <taxon>Magnoliopsida</taxon>
        <taxon>eudicotyledons</taxon>
        <taxon>Gunneridae</taxon>
        <taxon>Pentapetalae</taxon>
        <taxon>rosids</taxon>
        <taxon>fabids</taxon>
        <taxon>Rosales</taxon>
        <taxon>Cannabaceae</taxon>
        <taxon>Parasponia</taxon>
    </lineage>
</organism>
<keyword evidence="2" id="KW-1185">Reference proteome</keyword>